<dbReference type="Proteomes" id="UP001183794">
    <property type="component" value="Unassembled WGS sequence"/>
</dbReference>
<proteinExistence type="predicted"/>
<feature type="domain" description="FAD dependent oxidoreductase" evidence="5">
    <location>
        <begin position="5"/>
        <end position="365"/>
    </location>
</feature>
<evidence type="ECO:0000256" key="3">
    <source>
        <dbReference type="ARBA" id="ARBA00022827"/>
    </source>
</evidence>
<dbReference type="RefSeq" id="WP_310175009.1">
    <property type="nucleotide sequence ID" value="NZ_BAABHE010000002.1"/>
</dbReference>
<keyword evidence="3" id="KW-0274">FAD</keyword>
<gene>
    <name evidence="6" type="ORF">J2S62_002377</name>
</gene>
<evidence type="ECO:0000256" key="1">
    <source>
        <dbReference type="ARBA" id="ARBA00001974"/>
    </source>
</evidence>
<dbReference type="Gene3D" id="3.30.9.10">
    <property type="entry name" value="D-Amino Acid Oxidase, subunit A, domain 2"/>
    <property type="match status" value="1"/>
</dbReference>
<sequence length="387" mass="43399">MEHVDVLVVGAGSIGAMTLWQLSQRSDLKVVGIDAYPRMNLNSSYAGESRLFRTIVKEGSLFNEHVDVSLDLWHELQDFSSQSLLHQCGMLSIGPPEIDDIRVTRELAEEYDLPHELLDPDELFSRYPQFSPDSHDIGILDTRGGVLRPEVAVAAGQLAAERNGAQLHFRTKVTDLTSRAEGVEVTTTNGSYLANHVVVAAGSWTSRLLPELGTYVEARPIGSTWAMPHDINQFKPDVFPGFIRDRIHEDGEESHWFGVPSLDGYSIKIGYYPEPSEERVDVNPDEDLRKYSTEQLSFVGEMVQKCIPDLLPSPVRHEMHHDTYASNQMPIFDRLEADDRVLYAAGLYGVGFKFTTSYGKMLTEMVVDGESQLWRDEFSLAAHDPLT</sequence>
<keyword evidence="4" id="KW-0560">Oxidoreductase</keyword>
<name>A0ABU2B3F1_9MICC</name>
<evidence type="ECO:0000259" key="5">
    <source>
        <dbReference type="Pfam" id="PF01266"/>
    </source>
</evidence>
<reference evidence="6 7" key="1">
    <citation type="submission" date="2023-07" db="EMBL/GenBank/DDBJ databases">
        <title>Sequencing the genomes of 1000 actinobacteria strains.</title>
        <authorList>
            <person name="Klenk H.-P."/>
        </authorList>
    </citation>
    <scope>NUCLEOTIDE SEQUENCE [LARGE SCALE GENOMIC DNA]</scope>
    <source>
        <strain evidence="6 7">DSM 22966</strain>
    </source>
</reference>
<dbReference type="InterPro" id="IPR006076">
    <property type="entry name" value="FAD-dep_OxRdtase"/>
</dbReference>
<dbReference type="SUPFAM" id="SSF51905">
    <property type="entry name" value="FAD/NAD(P)-binding domain"/>
    <property type="match status" value="1"/>
</dbReference>
<evidence type="ECO:0000256" key="2">
    <source>
        <dbReference type="ARBA" id="ARBA00022630"/>
    </source>
</evidence>
<evidence type="ECO:0000313" key="7">
    <source>
        <dbReference type="Proteomes" id="UP001183794"/>
    </source>
</evidence>
<evidence type="ECO:0000313" key="6">
    <source>
        <dbReference type="EMBL" id="MDR7348120.1"/>
    </source>
</evidence>
<organism evidence="6 7">
    <name type="scientific">Enteractinococcus fodinae</name>
    <dbReference type="NCBI Taxonomy" id="684663"/>
    <lineage>
        <taxon>Bacteria</taxon>
        <taxon>Bacillati</taxon>
        <taxon>Actinomycetota</taxon>
        <taxon>Actinomycetes</taxon>
        <taxon>Micrococcales</taxon>
        <taxon>Micrococcaceae</taxon>
    </lineage>
</organism>
<accession>A0ABU2B3F1</accession>
<dbReference type="InterPro" id="IPR036188">
    <property type="entry name" value="FAD/NAD-bd_sf"/>
</dbReference>
<dbReference type="Pfam" id="PF01266">
    <property type="entry name" value="DAO"/>
    <property type="match status" value="1"/>
</dbReference>
<protein>
    <submittedName>
        <fullName evidence="6">Glycine/D-amino acid oxidase-like deaminating enzyme</fullName>
    </submittedName>
</protein>
<dbReference type="Gene3D" id="3.50.50.60">
    <property type="entry name" value="FAD/NAD(P)-binding domain"/>
    <property type="match status" value="1"/>
</dbReference>
<comment type="caution">
    <text evidence="6">The sequence shown here is derived from an EMBL/GenBank/DDBJ whole genome shotgun (WGS) entry which is preliminary data.</text>
</comment>
<dbReference type="PANTHER" id="PTHR10961:SF7">
    <property type="entry name" value="FAD DEPENDENT OXIDOREDUCTASE DOMAIN-CONTAINING PROTEIN"/>
    <property type="match status" value="1"/>
</dbReference>
<keyword evidence="7" id="KW-1185">Reference proteome</keyword>
<comment type="cofactor">
    <cofactor evidence="1">
        <name>FAD</name>
        <dbReference type="ChEBI" id="CHEBI:57692"/>
    </cofactor>
</comment>
<dbReference type="InterPro" id="IPR045170">
    <property type="entry name" value="MTOX"/>
</dbReference>
<evidence type="ECO:0000256" key="4">
    <source>
        <dbReference type="ARBA" id="ARBA00023002"/>
    </source>
</evidence>
<dbReference type="EMBL" id="JAVDYJ010000001">
    <property type="protein sequence ID" value="MDR7348120.1"/>
    <property type="molecule type" value="Genomic_DNA"/>
</dbReference>
<keyword evidence="2" id="KW-0285">Flavoprotein</keyword>
<dbReference type="PANTHER" id="PTHR10961">
    <property type="entry name" value="PEROXISOMAL SARCOSINE OXIDASE"/>
    <property type="match status" value="1"/>
</dbReference>